<dbReference type="PANTHER" id="PTHR46545">
    <property type="entry name" value="LEUCINE-RICH REPEAT-CONTAINING PROTEIN 51"/>
    <property type="match status" value="1"/>
</dbReference>
<comment type="subcellular location">
    <subcellularLocation>
        <location evidence="1">Cytoplasm</location>
    </subcellularLocation>
</comment>
<evidence type="ECO:0000313" key="9">
    <source>
        <dbReference type="EMBL" id="CAB4038493.1"/>
    </source>
</evidence>
<dbReference type="PROSITE" id="PS50245">
    <property type="entry name" value="CAP_GLY_2"/>
    <property type="match status" value="1"/>
</dbReference>
<evidence type="ECO:0000256" key="5">
    <source>
        <dbReference type="ARBA" id="ARBA00022614"/>
    </source>
</evidence>
<comment type="caution">
    <text evidence="9">The sequence shown here is derived from an EMBL/GenBank/DDBJ whole genome shotgun (WGS) entry which is preliminary data.</text>
</comment>
<dbReference type="SUPFAM" id="SSF52058">
    <property type="entry name" value="L domain-like"/>
    <property type="match status" value="1"/>
</dbReference>
<dbReference type="Gene3D" id="2.30.30.190">
    <property type="entry name" value="CAP Gly-rich-like domain"/>
    <property type="match status" value="1"/>
</dbReference>
<dbReference type="Gene3D" id="3.80.10.10">
    <property type="entry name" value="Ribonuclease Inhibitor"/>
    <property type="match status" value="3"/>
</dbReference>
<evidence type="ECO:0000256" key="8">
    <source>
        <dbReference type="ARBA" id="ARBA00030180"/>
    </source>
</evidence>
<dbReference type="AlphaFoldDB" id="A0A7D9K128"/>
<sequence length="519" mass="57384">MADCSGKMEGTRVVCDGEYGTIKYFGEVPPSNGLWYGVEWDVDGRGKHSGEHEGVKYFTCSRPGNGSFVRAKKLDFGVDVVTALVSKFSELHSKEQFSEFDCVYHVSKNESGAFEEKVKRLERVSLRGANVSRGPGDGKSLGLVAPNVVELDLSNTLLSDWQEVVKIVNELPCLSELDVSGLHLNASSFNLERNKLQTLPLKTLVVNYMRLNWQQVLTLSSTFSGLQELHASFNNINSIKSGDINNLNCLCKLNLEGNNLSNWDDVFLLHALPCLEMLVLSENPLGNVSLPGDIIELTDIFPRLKSLGLMNAMISSWSSVDQLNRLQALEVLSLKCCPLVSDVSQYDARQELIARVARCSTLNGSSVTVKERKAAERAYLKKYGQEWLKSGGNTGTSQSEIDSNFMIKHPRYVSLLEAHGVPDGLGMSSGNANTLKSSLIVVTIKCVNDMDRQSITKKLPATMTISKLKGLLQRVFKVLPSSQFLSYVDQNDHEVKLDDDLRSLSFYSVGSGDTIHLKW</sequence>
<dbReference type="InterPro" id="IPR036859">
    <property type="entry name" value="CAP-Gly_dom_sf"/>
</dbReference>
<dbReference type="InterPro" id="IPR044079">
    <property type="entry name" value="Ubl_TBCE"/>
</dbReference>
<dbReference type="InterPro" id="IPR029071">
    <property type="entry name" value="Ubiquitin-like_domsf"/>
</dbReference>
<dbReference type="EMBL" id="CACRXK020024277">
    <property type="protein sequence ID" value="CAB4038493.1"/>
    <property type="molecule type" value="Genomic_DNA"/>
</dbReference>
<dbReference type="SUPFAM" id="SSF54236">
    <property type="entry name" value="Ubiquitin-like"/>
    <property type="match status" value="1"/>
</dbReference>
<keyword evidence="5" id="KW-0433">Leucine-rich repeat</keyword>
<accession>A0A7D9K128</accession>
<keyword evidence="4" id="KW-0963">Cytoplasm</keyword>
<dbReference type="Pfam" id="PF14560">
    <property type="entry name" value="Ubiquitin_2"/>
    <property type="match status" value="1"/>
</dbReference>
<dbReference type="Pfam" id="PF01302">
    <property type="entry name" value="CAP_GLY"/>
    <property type="match status" value="1"/>
</dbReference>
<dbReference type="Gene3D" id="3.10.20.90">
    <property type="entry name" value="Phosphatidylinositol 3-kinase Catalytic Subunit, Chain A, domain 1"/>
    <property type="match status" value="1"/>
</dbReference>
<dbReference type="PANTHER" id="PTHR46545:SF1">
    <property type="entry name" value="LEUCINE-RICH REPEAT-CONTAINING PROTEIN 51"/>
    <property type="match status" value="1"/>
</dbReference>
<dbReference type="OrthoDB" id="5273213at2759"/>
<evidence type="ECO:0000256" key="6">
    <source>
        <dbReference type="ARBA" id="ARBA00022737"/>
    </source>
</evidence>
<dbReference type="InterPro" id="IPR032675">
    <property type="entry name" value="LRR_dom_sf"/>
</dbReference>
<dbReference type="CDD" id="cd17044">
    <property type="entry name" value="Ubl_TBCE"/>
    <property type="match status" value="1"/>
</dbReference>
<dbReference type="SMART" id="SM01052">
    <property type="entry name" value="CAP_GLY"/>
    <property type="match status" value="1"/>
</dbReference>
<evidence type="ECO:0000256" key="3">
    <source>
        <dbReference type="ARBA" id="ARBA00015004"/>
    </source>
</evidence>
<evidence type="ECO:0000256" key="1">
    <source>
        <dbReference type="ARBA" id="ARBA00004496"/>
    </source>
</evidence>
<name>A0A7D9K128_PARCT</name>
<keyword evidence="7" id="KW-0143">Chaperone</keyword>
<comment type="similarity">
    <text evidence="2">Belongs to the TBCE family.</text>
</comment>
<evidence type="ECO:0000256" key="7">
    <source>
        <dbReference type="ARBA" id="ARBA00023186"/>
    </source>
</evidence>
<keyword evidence="6" id="KW-0677">Repeat</keyword>
<dbReference type="InterPro" id="IPR000938">
    <property type="entry name" value="CAP-Gly_domain"/>
</dbReference>
<evidence type="ECO:0000313" key="10">
    <source>
        <dbReference type="Proteomes" id="UP001152795"/>
    </source>
</evidence>
<dbReference type="Proteomes" id="UP001152795">
    <property type="component" value="Unassembled WGS sequence"/>
</dbReference>
<keyword evidence="10" id="KW-1185">Reference proteome</keyword>
<dbReference type="InterPro" id="IPR000626">
    <property type="entry name" value="Ubiquitin-like_dom"/>
</dbReference>
<proteinExistence type="inferred from homology"/>
<dbReference type="GO" id="GO:0005737">
    <property type="term" value="C:cytoplasm"/>
    <property type="evidence" value="ECO:0007669"/>
    <property type="project" value="UniProtKB-SubCell"/>
</dbReference>
<dbReference type="PROSITE" id="PS50053">
    <property type="entry name" value="UBIQUITIN_2"/>
    <property type="match status" value="1"/>
</dbReference>
<reference evidence="9" key="1">
    <citation type="submission" date="2020-04" db="EMBL/GenBank/DDBJ databases">
        <authorList>
            <person name="Alioto T."/>
            <person name="Alioto T."/>
            <person name="Gomez Garrido J."/>
        </authorList>
    </citation>
    <scope>NUCLEOTIDE SEQUENCE</scope>
    <source>
        <strain evidence="9">A484AB</strain>
    </source>
</reference>
<evidence type="ECO:0000256" key="2">
    <source>
        <dbReference type="ARBA" id="ARBA00006286"/>
    </source>
</evidence>
<evidence type="ECO:0000256" key="4">
    <source>
        <dbReference type="ARBA" id="ARBA00022490"/>
    </source>
</evidence>
<gene>
    <name evidence="9" type="ORF">PACLA_8A016907</name>
</gene>
<protein>
    <recommendedName>
        <fullName evidence="3">Tubulin-specific chaperone E</fullName>
    </recommendedName>
    <alternativeName>
        <fullName evidence="8">Tubulin-folding cofactor E</fullName>
    </alternativeName>
</protein>
<organism evidence="9 10">
    <name type="scientific">Paramuricea clavata</name>
    <name type="common">Red gorgonian</name>
    <name type="synonym">Violescent sea-whip</name>
    <dbReference type="NCBI Taxonomy" id="317549"/>
    <lineage>
        <taxon>Eukaryota</taxon>
        <taxon>Metazoa</taxon>
        <taxon>Cnidaria</taxon>
        <taxon>Anthozoa</taxon>
        <taxon>Octocorallia</taxon>
        <taxon>Malacalcyonacea</taxon>
        <taxon>Plexauridae</taxon>
        <taxon>Paramuricea</taxon>
    </lineage>
</organism>
<dbReference type="SUPFAM" id="SSF74924">
    <property type="entry name" value="Cap-Gly domain"/>
    <property type="match status" value="1"/>
</dbReference>